<sequence>VGDRDFPDRRDREFHGRGFDRNPRRRNYREEEREPEWFTGGPSSQNDTIELRGFEREGACDGDEARDSKTAHKNENTKRVTPSDDKSSKESSEETSESDVKVSQRSSPEEDQQILQSETQEQKNRANLPKDDHRATTPQQK</sequence>
<feature type="compositionally biased region" description="Basic and acidic residues" evidence="3">
    <location>
        <begin position="49"/>
        <end position="102"/>
    </location>
</feature>
<dbReference type="PANTHER" id="PTHR12269">
    <property type="entry name" value="EUKARYOTIC TRANSLATION INITIATION FACTOR 4E TRANSPORTER"/>
    <property type="match status" value="1"/>
</dbReference>
<feature type="compositionally biased region" description="Basic and acidic residues" evidence="3">
    <location>
        <begin position="120"/>
        <end position="135"/>
    </location>
</feature>
<accession>A0A0B6Z4U1</accession>
<protein>
    <submittedName>
        <fullName evidence="4">Uncharacterized protein</fullName>
    </submittedName>
</protein>
<feature type="non-terminal residue" evidence="4">
    <location>
        <position position="1"/>
    </location>
</feature>
<dbReference type="GO" id="GO:0003729">
    <property type="term" value="F:mRNA binding"/>
    <property type="evidence" value="ECO:0007669"/>
    <property type="project" value="TreeGrafter"/>
</dbReference>
<evidence type="ECO:0000313" key="4">
    <source>
        <dbReference type="EMBL" id="CEK62740.1"/>
    </source>
</evidence>
<dbReference type="GO" id="GO:0017148">
    <property type="term" value="P:negative regulation of translation"/>
    <property type="evidence" value="ECO:0007669"/>
    <property type="project" value="TreeGrafter"/>
</dbReference>
<comment type="subcellular location">
    <subcellularLocation>
        <location evidence="1">Cytoplasm</location>
    </subcellularLocation>
</comment>
<dbReference type="Pfam" id="PF10477">
    <property type="entry name" value="EIF4E-T"/>
    <property type="match status" value="1"/>
</dbReference>
<gene>
    <name evidence="4" type="primary">ORF46033</name>
</gene>
<name>A0A0B6Z4U1_9EUPU</name>
<keyword evidence="2" id="KW-0963">Cytoplasm</keyword>
<organism evidence="4">
    <name type="scientific">Arion vulgaris</name>
    <dbReference type="NCBI Taxonomy" id="1028688"/>
    <lineage>
        <taxon>Eukaryota</taxon>
        <taxon>Metazoa</taxon>
        <taxon>Spiralia</taxon>
        <taxon>Lophotrochozoa</taxon>
        <taxon>Mollusca</taxon>
        <taxon>Gastropoda</taxon>
        <taxon>Heterobranchia</taxon>
        <taxon>Euthyneura</taxon>
        <taxon>Panpulmonata</taxon>
        <taxon>Eupulmonata</taxon>
        <taxon>Stylommatophora</taxon>
        <taxon>Helicina</taxon>
        <taxon>Arionoidea</taxon>
        <taxon>Arionidae</taxon>
        <taxon>Arion</taxon>
    </lineage>
</organism>
<feature type="region of interest" description="Disordered" evidence="3">
    <location>
        <begin position="1"/>
        <end position="141"/>
    </location>
</feature>
<proteinExistence type="predicted"/>
<dbReference type="EMBL" id="HACG01015875">
    <property type="protein sequence ID" value="CEK62740.1"/>
    <property type="molecule type" value="Transcribed_RNA"/>
</dbReference>
<feature type="non-terminal residue" evidence="4">
    <location>
        <position position="141"/>
    </location>
</feature>
<dbReference type="GO" id="GO:0036464">
    <property type="term" value="C:cytoplasmic ribonucleoprotein granule"/>
    <property type="evidence" value="ECO:0007669"/>
    <property type="project" value="UniProtKB-ARBA"/>
</dbReference>
<dbReference type="InterPro" id="IPR018862">
    <property type="entry name" value="eIF4E-T"/>
</dbReference>
<dbReference type="PANTHER" id="PTHR12269:SF1">
    <property type="entry name" value="EUKARYOTIC TRANSLATION INITIATION FACTOR 4E TRANSPORTER"/>
    <property type="match status" value="1"/>
</dbReference>
<evidence type="ECO:0000256" key="2">
    <source>
        <dbReference type="ARBA" id="ARBA00022490"/>
    </source>
</evidence>
<dbReference type="GO" id="GO:0005634">
    <property type="term" value="C:nucleus"/>
    <property type="evidence" value="ECO:0007669"/>
    <property type="project" value="TreeGrafter"/>
</dbReference>
<evidence type="ECO:0000256" key="1">
    <source>
        <dbReference type="ARBA" id="ARBA00004496"/>
    </source>
</evidence>
<evidence type="ECO:0000256" key="3">
    <source>
        <dbReference type="SAM" id="MobiDB-lite"/>
    </source>
</evidence>
<reference evidence="4" key="1">
    <citation type="submission" date="2014-12" db="EMBL/GenBank/DDBJ databases">
        <title>Insight into the proteome of Arion vulgaris.</title>
        <authorList>
            <person name="Aradska J."/>
            <person name="Bulat T."/>
            <person name="Smidak R."/>
            <person name="Sarate P."/>
            <person name="Gangsoo J."/>
            <person name="Sialana F."/>
            <person name="Bilban M."/>
            <person name="Lubec G."/>
        </authorList>
    </citation>
    <scope>NUCLEOTIDE SEQUENCE</scope>
    <source>
        <tissue evidence="4">Skin</tissue>
    </source>
</reference>
<feature type="compositionally biased region" description="Basic and acidic residues" evidence="3">
    <location>
        <begin position="1"/>
        <end position="36"/>
    </location>
</feature>
<dbReference type="AlphaFoldDB" id="A0A0B6Z4U1"/>